<evidence type="ECO:0000256" key="11">
    <source>
        <dbReference type="PROSITE-ProRule" id="PRU00169"/>
    </source>
</evidence>
<dbReference type="Pfam" id="PF00512">
    <property type="entry name" value="HisKA"/>
    <property type="match status" value="1"/>
</dbReference>
<dbReference type="STRING" id="29349.CLOTH_12140"/>
<evidence type="ECO:0000256" key="1">
    <source>
        <dbReference type="ARBA" id="ARBA00000085"/>
    </source>
</evidence>
<dbReference type="OrthoDB" id="446411at2"/>
<protein>
    <recommendedName>
        <fullName evidence="3">Stage 0 sporulation protein A homolog</fullName>
        <ecNumber evidence="2">2.7.13.3</ecNumber>
    </recommendedName>
</protein>
<reference evidence="14 15" key="1">
    <citation type="submission" date="2017-03" db="EMBL/GenBank/DDBJ databases">
        <title>Genome sequence of Clostridium thermoalcaliphilum DSM 7309.</title>
        <authorList>
            <person name="Poehlein A."/>
            <person name="Daniel R."/>
        </authorList>
    </citation>
    <scope>NUCLEOTIDE SEQUENCE [LARGE SCALE GENOMIC DNA]</scope>
    <source>
        <strain evidence="14 15">DSM 7309</strain>
    </source>
</reference>
<dbReference type="EC" id="2.7.13.3" evidence="2"/>
<evidence type="ECO:0000256" key="6">
    <source>
        <dbReference type="ARBA" id="ARBA00022741"/>
    </source>
</evidence>
<dbReference type="InterPro" id="IPR036890">
    <property type="entry name" value="HATPase_C_sf"/>
</dbReference>
<dbReference type="InterPro" id="IPR011006">
    <property type="entry name" value="CheY-like_superfamily"/>
</dbReference>
<organism evidence="14 15">
    <name type="scientific">Alkalithermobacter paradoxus</name>
    <dbReference type="NCBI Taxonomy" id="29349"/>
    <lineage>
        <taxon>Bacteria</taxon>
        <taxon>Bacillati</taxon>
        <taxon>Bacillota</taxon>
        <taxon>Clostridia</taxon>
        <taxon>Peptostreptococcales</taxon>
        <taxon>Tepidibacteraceae</taxon>
        <taxon>Alkalithermobacter</taxon>
    </lineage>
</organism>
<dbReference type="Pfam" id="PF02518">
    <property type="entry name" value="HATPase_c"/>
    <property type="match status" value="1"/>
</dbReference>
<comment type="caution">
    <text evidence="14">The sequence shown here is derived from an EMBL/GenBank/DDBJ whole genome shotgun (WGS) entry which is preliminary data.</text>
</comment>
<evidence type="ECO:0000256" key="2">
    <source>
        <dbReference type="ARBA" id="ARBA00012438"/>
    </source>
</evidence>
<dbReference type="SUPFAM" id="SSF47384">
    <property type="entry name" value="Homodimeric domain of signal transducing histidine kinase"/>
    <property type="match status" value="1"/>
</dbReference>
<gene>
    <name evidence="14" type="ORF">CLOTH_12140</name>
</gene>
<feature type="modified residue" description="4-aspartylphosphate" evidence="11">
    <location>
        <position position="627"/>
    </location>
</feature>
<proteinExistence type="predicted"/>
<dbReference type="PRINTS" id="PR00344">
    <property type="entry name" value="BCTRLSENSOR"/>
</dbReference>
<dbReference type="AlphaFoldDB" id="A0A1V4I7U4"/>
<evidence type="ECO:0000313" key="14">
    <source>
        <dbReference type="EMBL" id="OPJ56036.1"/>
    </source>
</evidence>
<evidence type="ECO:0000256" key="8">
    <source>
        <dbReference type="ARBA" id="ARBA00022840"/>
    </source>
</evidence>
<keyword evidence="15" id="KW-1185">Reference proteome</keyword>
<dbReference type="EMBL" id="MZGW01000003">
    <property type="protein sequence ID" value="OPJ56036.1"/>
    <property type="molecule type" value="Genomic_DNA"/>
</dbReference>
<dbReference type="InterPro" id="IPR004358">
    <property type="entry name" value="Sig_transdc_His_kin-like_C"/>
</dbReference>
<evidence type="ECO:0000256" key="5">
    <source>
        <dbReference type="ARBA" id="ARBA00022679"/>
    </source>
</evidence>
<dbReference type="SMART" id="SM00448">
    <property type="entry name" value="REC"/>
    <property type="match status" value="1"/>
</dbReference>
<evidence type="ECO:0000256" key="4">
    <source>
        <dbReference type="ARBA" id="ARBA00022553"/>
    </source>
</evidence>
<dbReference type="GO" id="GO:0005524">
    <property type="term" value="F:ATP binding"/>
    <property type="evidence" value="ECO:0007669"/>
    <property type="project" value="UniProtKB-KW"/>
</dbReference>
<dbReference type="PANTHER" id="PTHR43065">
    <property type="entry name" value="SENSOR HISTIDINE KINASE"/>
    <property type="match status" value="1"/>
</dbReference>
<comment type="catalytic activity">
    <reaction evidence="1">
        <text>ATP + protein L-histidine = ADP + protein N-phospho-L-histidine.</text>
        <dbReference type="EC" id="2.7.13.3"/>
    </reaction>
</comment>
<dbReference type="Gene3D" id="3.30.565.10">
    <property type="entry name" value="Histidine kinase-like ATPase, C-terminal domain"/>
    <property type="match status" value="1"/>
</dbReference>
<evidence type="ECO:0000256" key="3">
    <source>
        <dbReference type="ARBA" id="ARBA00018672"/>
    </source>
</evidence>
<keyword evidence="8" id="KW-0067">ATP-binding</keyword>
<dbReference type="Gene3D" id="1.10.287.130">
    <property type="match status" value="1"/>
</dbReference>
<dbReference type="Pfam" id="PF00072">
    <property type="entry name" value="Response_reg"/>
    <property type="match status" value="1"/>
</dbReference>
<dbReference type="InterPro" id="IPR005467">
    <property type="entry name" value="His_kinase_dom"/>
</dbReference>
<dbReference type="InterPro" id="IPR003661">
    <property type="entry name" value="HisK_dim/P_dom"/>
</dbReference>
<dbReference type="Proteomes" id="UP000190140">
    <property type="component" value="Unassembled WGS sequence"/>
</dbReference>
<dbReference type="Gene3D" id="3.40.50.2300">
    <property type="match status" value="1"/>
</dbReference>
<dbReference type="GO" id="GO:0000155">
    <property type="term" value="F:phosphorelay sensor kinase activity"/>
    <property type="evidence" value="ECO:0007669"/>
    <property type="project" value="InterPro"/>
</dbReference>
<dbReference type="InterPro" id="IPR003594">
    <property type="entry name" value="HATPase_dom"/>
</dbReference>
<dbReference type="PROSITE" id="PS50109">
    <property type="entry name" value="HIS_KIN"/>
    <property type="match status" value="1"/>
</dbReference>
<keyword evidence="4 11" id="KW-0597">Phosphoprotein</keyword>
<dbReference type="SUPFAM" id="SSF55874">
    <property type="entry name" value="ATPase domain of HSP90 chaperone/DNA topoisomerase II/histidine kinase"/>
    <property type="match status" value="1"/>
</dbReference>
<dbReference type="SMART" id="SM00387">
    <property type="entry name" value="HATPase_c"/>
    <property type="match status" value="1"/>
</dbReference>
<name>A0A1V4I7U4_9FIRM</name>
<sequence>MSVNKKLKFVGHLKNVMILSSQLEKSFHYIMRYINLVLNEGSRAILIINRINNNGNIPDYQIQIENYIKQNKVVLLEIEEILKNTDKLLEIREESLKLGFKDAKLVIWSPKKLDNKIKLLDFATKHRYEYFCYYNVIDLPVKSILELSSYYKAIVFEDEYDIEIYSNKKIKELELIVESLQSSVRSKKKTYENVKALEKLNKFLTSVNKIESLDEFLHKFVRFLMVMTHASGGGILTYSEETKFKASHLVGEDLEIQNHIDLNLKENEIVKEAYINEEKVILLNIDKFTIMYLTFKTNENIYENEDVFKIATYSARNILNAFLERVKNDSILAQNEKLNALGEISSGIAHDFNNILASVSGYVSLSLVKNNDKSVREYLEIIKKASLDGAEMLRRIQEFTKDIRKEEKHSFDIDSIIKIALSMIHTRISERKSCGIDINIVKDLRAKGNIKGRESELREVIINILNNAIDAMPDGGEINVVSYNKEDTIVIEIIDSGSGMTKEVLARIFDPFFSTKGVNGNGIGLSVSYKIIKDHKGTIVAESTLGVGSKFIIELPRENEEVIHIEQVDESLDKYDFNVLVVDDKAAVAVATGEILKSMVSEVSICFSGQEALESISKNDYDIIISDLAMPNMNGIELAKRVKEDYPDIKFVIMTGWLGDIDECNDNIVKYILEKPFGIEEIKELLERLK</sequence>
<keyword evidence="9" id="KW-0902">Two-component regulatory system</keyword>
<dbReference type="SMART" id="SM00388">
    <property type="entry name" value="HisKA"/>
    <property type="match status" value="1"/>
</dbReference>
<evidence type="ECO:0000256" key="9">
    <source>
        <dbReference type="ARBA" id="ARBA00023012"/>
    </source>
</evidence>
<keyword evidence="5" id="KW-0808">Transferase</keyword>
<evidence type="ECO:0000256" key="7">
    <source>
        <dbReference type="ARBA" id="ARBA00022777"/>
    </source>
</evidence>
<feature type="domain" description="Response regulatory" evidence="13">
    <location>
        <begin position="578"/>
        <end position="690"/>
    </location>
</feature>
<dbReference type="InterPro" id="IPR036097">
    <property type="entry name" value="HisK_dim/P_sf"/>
</dbReference>
<keyword evidence="6" id="KW-0547">Nucleotide-binding</keyword>
<feature type="domain" description="Histidine kinase" evidence="12">
    <location>
        <begin position="347"/>
        <end position="559"/>
    </location>
</feature>
<evidence type="ECO:0000259" key="13">
    <source>
        <dbReference type="PROSITE" id="PS50110"/>
    </source>
</evidence>
<keyword evidence="7" id="KW-0418">Kinase</keyword>
<dbReference type="SUPFAM" id="SSF52172">
    <property type="entry name" value="CheY-like"/>
    <property type="match status" value="1"/>
</dbReference>
<dbReference type="PROSITE" id="PS50110">
    <property type="entry name" value="RESPONSE_REGULATORY"/>
    <property type="match status" value="1"/>
</dbReference>
<comment type="function">
    <text evidence="10">May play the central regulatory role in sporulation. It may be an element of the effector pathway responsible for the activation of sporulation genes in response to nutritional stress. Spo0A may act in concert with spo0H (a sigma factor) to control the expression of some genes that are critical to the sporulation process.</text>
</comment>
<accession>A0A1V4I7U4</accession>
<evidence type="ECO:0000256" key="10">
    <source>
        <dbReference type="ARBA" id="ARBA00024867"/>
    </source>
</evidence>
<dbReference type="InterPro" id="IPR001789">
    <property type="entry name" value="Sig_transdc_resp-reg_receiver"/>
</dbReference>
<dbReference type="PANTHER" id="PTHR43065:SF46">
    <property type="entry name" value="C4-DICARBOXYLATE TRANSPORT SENSOR PROTEIN DCTB"/>
    <property type="match status" value="1"/>
</dbReference>
<evidence type="ECO:0000259" key="12">
    <source>
        <dbReference type="PROSITE" id="PS50109"/>
    </source>
</evidence>
<evidence type="ECO:0000313" key="15">
    <source>
        <dbReference type="Proteomes" id="UP000190140"/>
    </source>
</evidence>
<dbReference type="RefSeq" id="WP_079412128.1">
    <property type="nucleotide sequence ID" value="NZ_MZGW01000003.1"/>
</dbReference>